<dbReference type="InterPro" id="IPR013087">
    <property type="entry name" value="Znf_C2H2_type"/>
</dbReference>
<dbReference type="SMART" id="SM00355">
    <property type="entry name" value="ZnF_C2H2"/>
    <property type="match status" value="5"/>
</dbReference>
<dbReference type="GO" id="GO:0031519">
    <property type="term" value="C:PcG protein complex"/>
    <property type="evidence" value="ECO:0007669"/>
    <property type="project" value="TreeGrafter"/>
</dbReference>
<evidence type="ECO:0000256" key="1">
    <source>
        <dbReference type="ARBA" id="ARBA00003767"/>
    </source>
</evidence>
<evidence type="ECO:0000256" key="8">
    <source>
        <dbReference type="ARBA" id="ARBA00023015"/>
    </source>
</evidence>
<feature type="domain" description="C2H2-type" evidence="14">
    <location>
        <begin position="250"/>
        <end position="277"/>
    </location>
</feature>
<dbReference type="GO" id="GO:0000981">
    <property type="term" value="F:DNA-binding transcription factor activity, RNA polymerase II-specific"/>
    <property type="evidence" value="ECO:0007669"/>
    <property type="project" value="TreeGrafter"/>
</dbReference>
<proteinExistence type="inferred from homology"/>
<dbReference type="FunFam" id="3.30.160.60:FF:000358">
    <property type="entry name" value="zinc finger protein 24"/>
    <property type="match status" value="1"/>
</dbReference>
<evidence type="ECO:0000259" key="14">
    <source>
        <dbReference type="PROSITE" id="PS50157"/>
    </source>
</evidence>
<reference evidence="15" key="1">
    <citation type="submission" date="2025-08" db="UniProtKB">
        <authorList>
            <consortium name="Ensembl"/>
        </authorList>
    </citation>
    <scope>IDENTIFICATION</scope>
</reference>
<feature type="domain" description="C2H2-type" evidence="14">
    <location>
        <begin position="334"/>
        <end position="362"/>
    </location>
</feature>
<feature type="domain" description="C2H2-type" evidence="14">
    <location>
        <begin position="306"/>
        <end position="333"/>
    </location>
</feature>
<dbReference type="GO" id="GO:0008270">
    <property type="term" value="F:zinc ion binding"/>
    <property type="evidence" value="ECO:0007669"/>
    <property type="project" value="UniProtKB-KW"/>
</dbReference>
<dbReference type="FunFam" id="3.30.160.60:FF:000912">
    <property type="entry name" value="Zinc finger protein 660"/>
    <property type="match status" value="1"/>
</dbReference>
<dbReference type="FunFam" id="3.30.160.60:FF:001254">
    <property type="entry name" value="Zinc finger protein 564"/>
    <property type="match status" value="1"/>
</dbReference>
<feature type="compositionally biased region" description="Polar residues" evidence="13">
    <location>
        <begin position="136"/>
        <end position="146"/>
    </location>
</feature>
<dbReference type="Pfam" id="PF00096">
    <property type="entry name" value="zf-C2H2"/>
    <property type="match status" value="4"/>
</dbReference>
<keyword evidence="16" id="KW-1185">Reference proteome</keyword>
<dbReference type="PANTHER" id="PTHR14003:SF25">
    <property type="entry name" value="GASTRULA ZINC FINGER PROTEIN XLCGF57.1"/>
    <property type="match status" value="1"/>
</dbReference>
<evidence type="ECO:0000256" key="12">
    <source>
        <dbReference type="PROSITE-ProRule" id="PRU00042"/>
    </source>
</evidence>
<keyword evidence="5" id="KW-0677">Repeat</keyword>
<keyword evidence="6 12" id="KW-0863">Zinc-finger</keyword>
<evidence type="ECO:0000256" key="10">
    <source>
        <dbReference type="ARBA" id="ARBA00023163"/>
    </source>
</evidence>
<comment type="function">
    <text evidence="1">May be involved in transcriptional regulation.</text>
</comment>
<keyword evidence="4" id="KW-0479">Metal-binding</keyword>
<keyword evidence="7" id="KW-0862">Zinc</keyword>
<evidence type="ECO:0000313" key="15">
    <source>
        <dbReference type="Ensembl" id="ENSSAUP00010043198.1"/>
    </source>
</evidence>
<keyword evidence="10" id="KW-0804">Transcription</keyword>
<dbReference type="FunFam" id="3.30.160.60:FF:000478">
    <property type="entry name" value="Zinc finger protein 133"/>
    <property type="match status" value="1"/>
</dbReference>
<dbReference type="FunFam" id="3.30.160.60:FF:001235">
    <property type="entry name" value="Si:ch211-119o8.6"/>
    <property type="match status" value="1"/>
</dbReference>
<reference evidence="15" key="2">
    <citation type="submission" date="2025-09" db="UniProtKB">
        <authorList>
            <consortium name="Ensembl"/>
        </authorList>
    </citation>
    <scope>IDENTIFICATION</scope>
</reference>
<gene>
    <name evidence="15" type="primary">LOC115578271</name>
</gene>
<evidence type="ECO:0000256" key="7">
    <source>
        <dbReference type="ARBA" id="ARBA00022833"/>
    </source>
</evidence>
<evidence type="ECO:0000256" key="6">
    <source>
        <dbReference type="ARBA" id="ARBA00022771"/>
    </source>
</evidence>
<protein>
    <submittedName>
        <fullName evidence="15">Zinc finger protein 501-like</fullName>
    </submittedName>
</protein>
<feature type="domain" description="C2H2-type" evidence="14">
    <location>
        <begin position="278"/>
        <end position="305"/>
    </location>
</feature>
<dbReference type="SUPFAM" id="SSF57667">
    <property type="entry name" value="beta-beta-alpha zinc fingers"/>
    <property type="match status" value="3"/>
</dbReference>
<dbReference type="Proteomes" id="UP000472265">
    <property type="component" value="Unassembled WGS sequence"/>
</dbReference>
<feature type="compositionally biased region" description="Polar residues" evidence="13">
    <location>
        <begin position="403"/>
        <end position="414"/>
    </location>
</feature>
<feature type="region of interest" description="Disordered" evidence="13">
    <location>
        <begin position="386"/>
        <end position="424"/>
    </location>
</feature>
<dbReference type="PROSITE" id="PS00028">
    <property type="entry name" value="ZINC_FINGER_C2H2_1"/>
    <property type="match status" value="4"/>
</dbReference>
<dbReference type="PROSITE" id="PS50157">
    <property type="entry name" value="ZINC_FINGER_C2H2_2"/>
    <property type="match status" value="5"/>
</dbReference>
<dbReference type="GO" id="GO:0005667">
    <property type="term" value="C:transcription regulator complex"/>
    <property type="evidence" value="ECO:0007669"/>
    <property type="project" value="TreeGrafter"/>
</dbReference>
<keyword evidence="11" id="KW-0539">Nucleus</keyword>
<feature type="compositionally biased region" description="Basic and acidic residues" evidence="13">
    <location>
        <begin position="86"/>
        <end position="103"/>
    </location>
</feature>
<evidence type="ECO:0000256" key="11">
    <source>
        <dbReference type="ARBA" id="ARBA00023242"/>
    </source>
</evidence>
<dbReference type="Ensembl" id="ENSSAUT00010045471.1">
    <property type="protein sequence ID" value="ENSSAUP00010043198.1"/>
    <property type="gene ID" value="ENSSAUG00010018145.1"/>
</dbReference>
<evidence type="ECO:0000313" key="16">
    <source>
        <dbReference type="Proteomes" id="UP000472265"/>
    </source>
</evidence>
<evidence type="ECO:0000256" key="3">
    <source>
        <dbReference type="ARBA" id="ARBA00006991"/>
    </source>
</evidence>
<evidence type="ECO:0000256" key="4">
    <source>
        <dbReference type="ARBA" id="ARBA00022723"/>
    </source>
</evidence>
<dbReference type="AlphaFoldDB" id="A0A671WWN6"/>
<feature type="region of interest" description="Disordered" evidence="13">
    <location>
        <begin position="64"/>
        <end position="146"/>
    </location>
</feature>
<evidence type="ECO:0000256" key="5">
    <source>
        <dbReference type="ARBA" id="ARBA00022737"/>
    </source>
</evidence>
<evidence type="ECO:0000256" key="9">
    <source>
        <dbReference type="ARBA" id="ARBA00023125"/>
    </source>
</evidence>
<comment type="subcellular location">
    <subcellularLocation>
        <location evidence="2">Nucleus</location>
    </subcellularLocation>
</comment>
<dbReference type="GO" id="GO:0000978">
    <property type="term" value="F:RNA polymerase II cis-regulatory region sequence-specific DNA binding"/>
    <property type="evidence" value="ECO:0007669"/>
    <property type="project" value="TreeGrafter"/>
</dbReference>
<name>A0A671WWN6_SPAAU</name>
<evidence type="ECO:0000256" key="13">
    <source>
        <dbReference type="SAM" id="MobiDB-lite"/>
    </source>
</evidence>
<dbReference type="InterPro" id="IPR036236">
    <property type="entry name" value="Znf_C2H2_sf"/>
</dbReference>
<accession>A0A671WWN6</accession>
<organism evidence="15 16">
    <name type="scientific">Sparus aurata</name>
    <name type="common">Gilthead sea bream</name>
    <dbReference type="NCBI Taxonomy" id="8175"/>
    <lineage>
        <taxon>Eukaryota</taxon>
        <taxon>Metazoa</taxon>
        <taxon>Chordata</taxon>
        <taxon>Craniata</taxon>
        <taxon>Vertebrata</taxon>
        <taxon>Euteleostomi</taxon>
        <taxon>Actinopterygii</taxon>
        <taxon>Neopterygii</taxon>
        <taxon>Teleostei</taxon>
        <taxon>Neoteleostei</taxon>
        <taxon>Acanthomorphata</taxon>
        <taxon>Eupercaria</taxon>
        <taxon>Spariformes</taxon>
        <taxon>Sparidae</taxon>
        <taxon>Sparus</taxon>
    </lineage>
</organism>
<comment type="similarity">
    <text evidence="3">Belongs to the krueppel C2H2-type zinc-finger protein family.</text>
</comment>
<keyword evidence="8" id="KW-0805">Transcription regulation</keyword>
<dbReference type="Gene3D" id="3.30.160.60">
    <property type="entry name" value="Classic Zinc Finger"/>
    <property type="match status" value="5"/>
</dbReference>
<evidence type="ECO:0000256" key="2">
    <source>
        <dbReference type="ARBA" id="ARBA00004123"/>
    </source>
</evidence>
<feature type="domain" description="C2H2-type" evidence="14">
    <location>
        <begin position="222"/>
        <end position="249"/>
    </location>
</feature>
<keyword evidence="9" id="KW-0238">DNA-binding</keyword>
<dbReference type="GeneTree" id="ENSGT00950000182774"/>
<dbReference type="GO" id="GO:0000785">
    <property type="term" value="C:chromatin"/>
    <property type="evidence" value="ECO:0007669"/>
    <property type="project" value="TreeGrafter"/>
</dbReference>
<dbReference type="PANTHER" id="PTHR14003">
    <property type="entry name" value="TRANSCRIPTIONAL REPRESSOR PROTEIN YY"/>
    <property type="match status" value="1"/>
</dbReference>
<sequence length="424" mass="49158">MSKVQTLRVFMKQRLTAAAEEIFELFERTIAEYEEELCRQRKLLDTVLKPQVQLHRTDVQQLLNNEEDPPEQQERSSSLDQEDPPELPHIKEEEEELWTRQEGEQLPGLDEADITKFTFSPVPVKSEEDEEEEPQTSELYQRQTEQMDTAVDGEECGAPEPDRTSDPDRYLQPEIFDKAEDSFEPENNDWKETRQPHTGLKSLKNNKVRESDSGCLTVKKQFSCSECAKTFCGNAALKIHMRIHTGEKPFSCSLCSKRFTQKAGLDYHWRTHTGEKPHSCSLCGKCFSRYTYLQAHMRTHTGEKPFSCPVCNKCFSWYRYLQLHMRAHTGEKPYICRVCDKRFTWSAQLKRHKCGVESSQPHKLLTNQEEEKLQALEEADITKIIFSPVAEKEDDDDEEKPESSQLQQRQTDQMETGGDGEDCG</sequence>